<proteinExistence type="predicted"/>
<dbReference type="RefSeq" id="WP_022000994.1">
    <property type="nucleotide sequence ID" value="NZ_JADPGY010000026.1"/>
</dbReference>
<protein>
    <recommendedName>
        <fullName evidence="4">DUF3806 domain-containing protein</fullName>
    </recommendedName>
</protein>
<evidence type="ECO:0000313" key="3">
    <source>
        <dbReference type="Proteomes" id="UP000240974"/>
    </source>
</evidence>
<dbReference type="Proteomes" id="UP000240974">
    <property type="component" value="Unassembled WGS sequence"/>
</dbReference>
<organism evidence="2 3">
    <name type="scientific">Faecalibacillus intestinalis</name>
    <dbReference type="NCBI Taxonomy" id="1982626"/>
    <lineage>
        <taxon>Bacteria</taxon>
        <taxon>Bacillati</taxon>
        <taxon>Bacillota</taxon>
        <taxon>Erysipelotrichia</taxon>
        <taxon>Erysipelotrichales</taxon>
        <taxon>Coprobacillaceae</taxon>
        <taxon>Faecalibacillus</taxon>
    </lineage>
</organism>
<dbReference type="EMBL" id="PYLQ01000010">
    <property type="protein sequence ID" value="PST40671.1"/>
    <property type="molecule type" value="Genomic_DNA"/>
</dbReference>
<evidence type="ECO:0000313" key="2">
    <source>
        <dbReference type="EMBL" id="PST40671.1"/>
    </source>
</evidence>
<reference evidence="1" key="2">
    <citation type="submission" date="2021-10" db="EMBL/GenBank/DDBJ databases">
        <title>Collection of gut derived symbiotic bacterial strains cultured from healthy donors.</title>
        <authorList>
            <person name="Lin H."/>
            <person name="Littmann E."/>
            <person name="Kohout C."/>
            <person name="Pamer E.G."/>
        </authorList>
    </citation>
    <scope>NUCLEOTIDE SEQUENCE</scope>
    <source>
        <strain evidence="1">DFI.5.2</strain>
    </source>
</reference>
<evidence type="ECO:0000313" key="1">
    <source>
        <dbReference type="EMBL" id="MCB8561536.1"/>
    </source>
</evidence>
<reference evidence="2 3" key="1">
    <citation type="journal article" date="2019" name="Int. J. Syst. Evol. Microbiol.">
        <title>Faecalibacillus intestinalis gen. nov., sp. nov. and Faecalibacillus faecis sp. nov., isolated from human faeces.</title>
        <authorList>
            <person name="Seo B."/>
            <person name="Jeon K."/>
            <person name="Baek I."/>
            <person name="Lee Y.M."/>
            <person name="Baek K."/>
            <person name="Ko G."/>
        </authorList>
    </citation>
    <scope>NUCLEOTIDE SEQUENCE [LARGE SCALE GENOMIC DNA]</scope>
    <source>
        <strain evidence="2 3">SNUG30099</strain>
    </source>
</reference>
<accession>A0A2T3FZR5</accession>
<dbReference type="Proteomes" id="UP001197827">
    <property type="component" value="Unassembled WGS sequence"/>
</dbReference>
<evidence type="ECO:0008006" key="4">
    <source>
        <dbReference type="Google" id="ProtNLM"/>
    </source>
</evidence>
<comment type="caution">
    <text evidence="2">The sequence shown here is derived from an EMBL/GenBank/DDBJ whole genome shotgun (WGS) entry which is preliminary data.</text>
</comment>
<gene>
    <name evidence="2" type="ORF">C7U54_08190</name>
    <name evidence="1" type="ORF">LJD74_05835</name>
</gene>
<name>A0A2T3FZR5_9FIRM</name>
<dbReference type="EMBL" id="JAJDKQ010000008">
    <property type="protein sequence ID" value="MCB8561536.1"/>
    <property type="molecule type" value="Genomic_DNA"/>
</dbReference>
<keyword evidence="3" id="KW-1185">Reference proteome</keyword>
<dbReference type="AlphaFoldDB" id="A0A2T3FZR5"/>
<sequence length="136" mass="15345">MFFKKKKRNLIDDLELASKWVAKALNSSNYQADYSVESLKEIDRFFKEENRPDGILSKNVGQILFSLGAYVGDVFIKEFGGKWVTDDGKDAEINVQVVLDNGISFLPVVSCMKVYQASEESNLYTLYLAIKQAASE</sequence>